<accession>A0ACB5TNQ4</accession>
<evidence type="ECO:0000313" key="1">
    <source>
        <dbReference type="EMBL" id="GME92044.1"/>
    </source>
</evidence>
<evidence type="ECO:0000313" key="2">
    <source>
        <dbReference type="Proteomes" id="UP001165101"/>
    </source>
</evidence>
<name>A0ACB5TNQ4_CANBO</name>
<reference evidence="1" key="1">
    <citation type="submission" date="2023-04" db="EMBL/GenBank/DDBJ databases">
        <title>Candida boidinii NBRC 1967.</title>
        <authorList>
            <person name="Ichikawa N."/>
            <person name="Sato H."/>
            <person name="Tonouchi N."/>
        </authorList>
    </citation>
    <scope>NUCLEOTIDE SEQUENCE</scope>
    <source>
        <strain evidence="1">NBRC 1967</strain>
    </source>
</reference>
<dbReference type="EMBL" id="BSXV01001181">
    <property type="protein sequence ID" value="GME92044.1"/>
    <property type="molecule type" value="Genomic_DNA"/>
</dbReference>
<protein>
    <submittedName>
        <fullName evidence="1">Unnamed protein product</fullName>
    </submittedName>
</protein>
<sequence length="90" mass="10783">MSTNQSESLQRLSTFLINSIYKRFRNSDFNDVLLQVSFTLTACLRYLTTTGNTAFGSWWLIRCWVDDYLGYKNEFFKFQIFLNELKKQKK</sequence>
<proteinExistence type="predicted"/>
<keyword evidence="2" id="KW-1185">Reference proteome</keyword>
<dbReference type="Proteomes" id="UP001165101">
    <property type="component" value="Unassembled WGS sequence"/>
</dbReference>
<comment type="caution">
    <text evidence="1">The sequence shown here is derived from an EMBL/GenBank/DDBJ whole genome shotgun (WGS) entry which is preliminary data.</text>
</comment>
<gene>
    <name evidence="1" type="ORF">Cboi01_000256400</name>
</gene>
<organism evidence="1 2">
    <name type="scientific">Candida boidinii</name>
    <name type="common">Yeast</name>
    <dbReference type="NCBI Taxonomy" id="5477"/>
    <lineage>
        <taxon>Eukaryota</taxon>
        <taxon>Fungi</taxon>
        <taxon>Dikarya</taxon>
        <taxon>Ascomycota</taxon>
        <taxon>Saccharomycotina</taxon>
        <taxon>Pichiomycetes</taxon>
        <taxon>Pichiales</taxon>
        <taxon>Pichiaceae</taxon>
        <taxon>Ogataea</taxon>
        <taxon>Ogataea/Candida clade</taxon>
    </lineage>
</organism>